<dbReference type="EMBL" id="JAROCY010000009">
    <property type="protein sequence ID" value="MDF8333671.1"/>
    <property type="molecule type" value="Genomic_DNA"/>
</dbReference>
<sequence length="133" mass="14547">MDDLGRLAPFALTAALVVFMVLLAHREMRRQPQKVSQCRAALPDDALSCDDPPSDTATLGPGRSAPGEAPGEWKITSGLRKVLDSVFADVDSMPEPQVQRAKSGPGRQDDRRSWSCRVLPDSFEYVEQAPPSR</sequence>
<keyword evidence="2" id="KW-0472">Membrane</keyword>
<keyword evidence="2" id="KW-0812">Transmembrane</keyword>
<feature type="region of interest" description="Disordered" evidence="1">
    <location>
        <begin position="90"/>
        <end position="114"/>
    </location>
</feature>
<organism evidence="3 4">
    <name type="scientific">Novosphingobium cyanobacteriorum</name>
    <dbReference type="NCBI Taxonomy" id="3024215"/>
    <lineage>
        <taxon>Bacteria</taxon>
        <taxon>Pseudomonadati</taxon>
        <taxon>Pseudomonadota</taxon>
        <taxon>Alphaproteobacteria</taxon>
        <taxon>Sphingomonadales</taxon>
        <taxon>Sphingomonadaceae</taxon>
        <taxon>Novosphingobium</taxon>
    </lineage>
</organism>
<keyword evidence="4" id="KW-1185">Reference proteome</keyword>
<evidence type="ECO:0000313" key="4">
    <source>
        <dbReference type="Proteomes" id="UP001222770"/>
    </source>
</evidence>
<dbReference type="Proteomes" id="UP001222770">
    <property type="component" value="Unassembled WGS sequence"/>
</dbReference>
<reference evidence="3 4" key="1">
    <citation type="submission" date="2023-03" db="EMBL/GenBank/DDBJ databases">
        <title>Novosphingobium cyanobacteriorum sp. nov., isolated from a eutrophic reservoir during the Microcystis bloom period.</title>
        <authorList>
            <person name="Kang M."/>
            <person name="Le V."/>
            <person name="Ko S.-R."/>
            <person name="Lee S.-A."/>
            <person name="Ahn C.-Y."/>
        </authorList>
    </citation>
    <scope>NUCLEOTIDE SEQUENCE [LARGE SCALE GENOMIC DNA]</scope>
    <source>
        <strain evidence="3 4">HBC54</strain>
    </source>
</reference>
<keyword evidence="2" id="KW-1133">Transmembrane helix</keyword>
<gene>
    <name evidence="3" type="ORF">POM99_10705</name>
</gene>
<name>A0ABT6CID1_9SPHN</name>
<protein>
    <submittedName>
        <fullName evidence="3">Uncharacterized protein</fullName>
    </submittedName>
</protein>
<evidence type="ECO:0000256" key="2">
    <source>
        <dbReference type="SAM" id="Phobius"/>
    </source>
</evidence>
<evidence type="ECO:0000256" key="1">
    <source>
        <dbReference type="SAM" id="MobiDB-lite"/>
    </source>
</evidence>
<proteinExistence type="predicted"/>
<evidence type="ECO:0000313" key="3">
    <source>
        <dbReference type="EMBL" id="MDF8333671.1"/>
    </source>
</evidence>
<feature type="transmembrane region" description="Helical" evidence="2">
    <location>
        <begin position="6"/>
        <end position="24"/>
    </location>
</feature>
<dbReference type="RefSeq" id="WP_277277594.1">
    <property type="nucleotide sequence ID" value="NZ_JAROCY010000009.1"/>
</dbReference>
<feature type="region of interest" description="Disordered" evidence="1">
    <location>
        <begin position="44"/>
        <end position="74"/>
    </location>
</feature>
<comment type="caution">
    <text evidence="3">The sequence shown here is derived from an EMBL/GenBank/DDBJ whole genome shotgun (WGS) entry which is preliminary data.</text>
</comment>
<accession>A0ABT6CID1</accession>